<keyword evidence="3" id="KW-1185">Reference proteome</keyword>
<dbReference type="Proteomes" id="UP000580474">
    <property type="component" value="Unassembled WGS sequence"/>
</dbReference>
<evidence type="ECO:0000256" key="1">
    <source>
        <dbReference type="SAM" id="Phobius"/>
    </source>
</evidence>
<name>A0A840NMZ5_9PSEU</name>
<dbReference type="EMBL" id="JACHIV010000001">
    <property type="protein sequence ID" value="MBB5071473.1"/>
    <property type="molecule type" value="Genomic_DNA"/>
</dbReference>
<keyword evidence="1" id="KW-0472">Membrane</keyword>
<dbReference type="RefSeq" id="WP_184481847.1">
    <property type="nucleotide sequence ID" value="NZ_JACHIV010000001.1"/>
</dbReference>
<dbReference type="AlphaFoldDB" id="A0A840NMZ5"/>
<feature type="transmembrane region" description="Helical" evidence="1">
    <location>
        <begin position="44"/>
        <end position="65"/>
    </location>
</feature>
<keyword evidence="1" id="KW-0812">Transmembrane</keyword>
<sequence length="74" mass="8140">MSNLLVDMVRITLAPTLKREALAQSVNVVVIAPLLFFVTDNPVVQYGLLAVILTWAIVRVALVAARSKQREDAH</sequence>
<evidence type="ECO:0000313" key="3">
    <source>
        <dbReference type="Proteomes" id="UP000580474"/>
    </source>
</evidence>
<proteinExistence type="predicted"/>
<comment type="caution">
    <text evidence="2">The sequence shown here is derived from an EMBL/GenBank/DDBJ whole genome shotgun (WGS) entry which is preliminary data.</text>
</comment>
<reference evidence="2 3" key="1">
    <citation type="submission" date="2020-08" db="EMBL/GenBank/DDBJ databases">
        <title>Sequencing the genomes of 1000 actinobacteria strains.</title>
        <authorList>
            <person name="Klenk H.-P."/>
        </authorList>
    </citation>
    <scope>NUCLEOTIDE SEQUENCE [LARGE SCALE GENOMIC DNA]</scope>
    <source>
        <strain evidence="2 3">DSM 45582</strain>
    </source>
</reference>
<organism evidence="2 3">
    <name type="scientific">Saccharopolyspora gloriosae</name>
    <dbReference type="NCBI Taxonomy" id="455344"/>
    <lineage>
        <taxon>Bacteria</taxon>
        <taxon>Bacillati</taxon>
        <taxon>Actinomycetota</taxon>
        <taxon>Actinomycetes</taxon>
        <taxon>Pseudonocardiales</taxon>
        <taxon>Pseudonocardiaceae</taxon>
        <taxon>Saccharopolyspora</taxon>
    </lineage>
</organism>
<protein>
    <submittedName>
        <fullName evidence="2">Uncharacterized protein</fullName>
    </submittedName>
</protein>
<gene>
    <name evidence="2" type="ORF">BJ969_004561</name>
</gene>
<evidence type="ECO:0000313" key="2">
    <source>
        <dbReference type="EMBL" id="MBB5071473.1"/>
    </source>
</evidence>
<accession>A0A840NMZ5</accession>
<keyword evidence="1" id="KW-1133">Transmembrane helix</keyword>
<feature type="transmembrane region" description="Helical" evidence="1">
    <location>
        <begin position="21"/>
        <end position="38"/>
    </location>
</feature>